<dbReference type="Pfam" id="PF00270">
    <property type="entry name" value="DEAD"/>
    <property type="match status" value="1"/>
</dbReference>
<dbReference type="GO" id="GO:0043138">
    <property type="term" value="F:3'-5' DNA helicase activity"/>
    <property type="evidence" value="ECO:0007669"/>
    <property type="project" value="TreeGrafter"/>
</dbReference>
<dbReference type="AlphaFoldDB" id="A0A2T4PSI2"/>
<keyword evidence="2" id="KW-0378">Hydrolase</keyword>
<dbReference type="CDD" id="cd17920">
    <property type="entry name" value="DEXHc_RecQ"/>
    <property type="match status" value="1"/>
</dbReference>
<evidence type="ECO:0000256" key="5">
    <source>
        <dbReference type="ARBA" id="ARBA00044535"/>
    </source>
</evidence>
<keyword evidence="12" id="KW-1185">Reference proteome</keyword>
<dbReference type="SMART" id="SM00490">
    <property type="entry name" value="HELICc"/>
    <property type="match status" value="1"/>
</dbReference>
<dbReference type="InterPro" id="IPR011545">
    <property type="entry name" value="DEAD/DEAH_box_helicase_dom"/>
</dbReference>
<evidence type="ECO:0000256" key="6">
    <source>
        <dbReference type="ARBA" id="ARBA00044550"/>
    </source>
</evidence>
<dbReference type="GO" id="GO:0005524">
    <property type="term" value="F:ATP binding"/>
    <property type="evidence" value="ECO:0007669"/>
    <property type="project" value="UniProtKB-KW"/>
</dbReference>
<dbReference type="SMART" id="SM00487">
    <property type="entry name" value="DEXDc"/>
    <property type="match status" value="1"/>
</dbReference>
<dbReference type="InterPro" id="IPR001650">
    <property type="entry name" value="Helicase_C-like"/>
</dbReference>
<keyword evidence="3 9" id="KW-0347">Helicase</keyword>
<evidence type="ECO:0000313" key="12">
    <source>
        <dbReference type="Proteomes" id="UP000627155"/>
    </source>
</evidence>
<dbReference type="EMBL" id="PZFK01000015">
    <property type="protein sequence ID" value="PTI29329.1"/>
    <property type="molecule type" value="Genomic_DNA"/>
</dbReference>
<feature type="domain" description="Helicase C-terminal" evidence="8">
    <location>
        <begin position="213"/>
        <end position="358"/>
    </location>
</feature>
<protein>
    <recommendedName>
        <fullName evidence="5">ATP-dependent DNA helicase RecQ</fullName>
    </recommendedName>
    <alternativeName>
        <fullName evidence="6">DNA 3'-5' helicase RecQ</fullName>
    </alternativeName>
</protein>
<dbReference type="SUPFAM" id="SSF52540">
    <property type="entry name" value="P-loop containing nucleoside triphosphate hydrolases"/>
    <property type="match status" value="1"/>
</dbReference>
<dbReference type="Proteomes" id="UP000627155">
    <property type="component" value="Chromosome"/>
</dbReference>
<evidence type="ECO:0000313" key="11">
    <source>
        <dbReference type="Proteomes" id="UP000241209"/>
    </source>
</evidence>
<reference evidence="10 12" key="3">
    <citation type="submission" date="2021-02" db="EMBL/GenBank/DDBJ databases">
        <title>FDA dAtabase for Regulatory Grade micrObial Sequences (FDA-ARGOS): Supporting development and validation of Infectious Disease Dx tests.</title>
        <authorList>
            <person name="Sproer C."/>
            <person name="Gronow S."/>
            <person name="Severitt S."/>
            <person name="Schroder I."/>
            <person name="Tallon L."/>
            <person name="Sadzewicz L."/>
            <person name="Zhao X."/>
            <person name="Boylan J."/>
            <person name="Ott S."/>
            <person name="Bowen H."/>
            <person name="Vavikolanu K."/>
            <person name="Mehta A."/>
            <person name="Aluvathingal J."/>
            <person name="Nadendla S."/>
            <person name="Lowell S."/>
            <person name="Myers T."/>
            <person name="Yan Y."/>
            <person name="Sichtig H."/>
        </authorList>
    </citation>
    <scope>NUCLEOTIDE SEQUENCE [LARGE SCALE GENOMIC DNA]</scope>
    <source>
        <strain evidence="10 12">FDAARGOS_1207</strain>
    </source>
</reference>
<dbReference type="GO" id="GO:0003676">
    <property type="term" value="F:nucleic acid binding"/>
    <property type="evidence" value="ECO:0007669"/>
    <property type="project" value="InterPro"/>
</dbReference>
<dbReference type="RefSeq" id="WP_103322981.1">
    <property type="nucleotide sequence ID" value="NZ_CBCPHH010000019.1"/>
</dbReference>
<organism evidence="9 11">
    <name type="scientific">Mammaliicoccus vitulinus</name>
    <dbReference type="NCBI Taxonomy" id="71237"/>
    <lineage>
        <taxon>Bacteria</taxon>
        <taxon>Bacillati</taxon>
        <taxon>Bacillota</taxon>
        <taxon>Bacilli</taxon>
        <taxon>Bacillales</taxon>
        <taxon>Staphylococcaceae</taxon>
        <taxon>Mammaliicoccus</taxon>
    </lineage>
</organism>
<dbReference type="GO" id="GO:0043590">
    <property type="term" value="C:bacterial nucleoid"/>
    <property type="evidence" value="ECO:0007669"/>
    <property type="project" value="TreeGrafter"/>
</dbReference>
<dbReference type="NCBIfam" id="TIGR00614">
    <property type="entry name" value="recQ_fam"/>
    <property type="match status" value="1"/>
</dbReference>
<dbReference type="GO" id="GO:0006281">
    <property type="term" value="P:DNA repair"/>
    <property type="evidence" value="ECO:0007669"/>
    <property type="project" value="TreeGrafter"/>
</dbReference>
<dbReference type="STRING" id="1167632.GCA_000286335_02526"/>
<dbReference type="PROSITE" id="PS51194">
    <property type="entry name" value="HELICASE_CTER"/>
    <property type="match status" value="1"/>
</dbReference>
<proteinExistence type="predicted"/>
<dbReference type="InterPro" id="IPR004589">
    <property type="entry name" value="DNA_helicase_ATP-dep_RecQ"/>
</dbReference>
<evidence type="ECO:0000256" key="2">
    <source>
        <dbReference type="ARBA" id="ARBA00022801"/>
    </source>
</evidence>
<dbReference type="Gene3D" id="3.40.50.300">
    <property type="entry name" value="P-loop containing nucleotide triphosphate hydrolases"/>
    <property type="match status" value="2"/>
</dbReference>
<gene>
    <name evidence="9" type="ORF">BU072_08205</name>
    <name evidence="10" type="ORF">I6J37_11215</name>
</gene>
<dbReference type="Pfam" id="PF00271">
    <property type="entry name" value="Helicase_C"/>
    <property type="match status" value="1"/>
</dbReference>
<dbReference type="InterPro" id="IPR014001">
    <property type="entry name" value="Helicase_ATP-bd"/>
</dbReference>
<evidence type="ECO:0000256" key="4">
    <source>
        <dbReference type="ARBA" id="ARBA00022840"/>
    </source>
</evidence>
<dbReference type="GO" id="GO:0016787">
    <property type="term" value="F:hydrolase activity"/>
    <property type="evidence" value="ECO:0007669"/>
    <property type="project" value="UniProtKB-KW"/>
</dbReference>
<dbReference type="PANTHER" id="PTHR13710:SF84">
    <property type="entry name" value="ATP-DEPENDENT DNA HELICASE RECS-RELATED"/>
    <property type="match status" value="1"/>
</dbReference>
<dbReference type="GO" id="GO:0030894">
    <property type="term" value="C:replisome"/>
    <property type="evidence" value="ECO:0007669"/>
    <property type="project" value="TreeGrafter"/>
</dbReference>
<evidence type="ECO:0000256" key="3">
    <source>
        <dbReference type="ARBA" id="ARBA00022806"/>
    </source>
</evidence>
<dbReference type="PROSITE" id="PS51192">
    <property type="entry name" value="HELICASE_ATP_BIND_1"/>
    <property type="match status" value="1"/>
</dbReference>
<dbReference type="PANTHER" id="PTHR13710">
    <property type="entry name" value="DNA HELICASE RECQ FAMILY MEMBER"/>
    <property type="match status" value="1"/>
</dbReference>
<reference evidence="9" key="2">
    <citation type="submission" date="2018-03" db="EMBL/GenBank/DDBJ databases">
        <authorList>
            <person name="Keele B.F."/>
        </authorList>
    </citation>
    <scope>NUCLEOTIDE SEQUENCE</scope>
    <source>
        <strain evidence="9">SNUC 2204</strain>
    </source>
</reference>
<dbReference type="GO" id="GO:0006310">
    <property type="term" value="P:DNA recombination"/>
    <property type="evidence" value="ECO:0007669"/>
    <property type="project" value="InterPro"/>
</dbReference>
<dbReference type="InterPro" id="IPR032284">
    <property type="entry name" value="RecQ_Zn-bd"/>
</dbReference>
<keyword evidence="1" id="KW-0547">Nucleotide-binding</keyword>
<dbReference type="GO" id="GO:0005737">
    <property type="term" value="C:cytoplasm"/>
    <property type="evidence" value="ECO:0007669"/>
    <property type="project" value="TreeGrafter"/>
</dbReference>
<keyword evidence="4" id="KW-0067">ATP-binding</keyword>
<dbReference type="Proteomes" id="UP000241209">
    <property type="component" value="Unassembled WGS sequence"/>
</dbReference>
<dbReference type="EMBL" id="CP069486">
    <property type="protein sequence ID" value="QRO84738.1"/>
    <property type="molecule type" value="Genomic_DNA"/>
</dbReference>
<name>A0A2T4PSI2_9STAP</name>
<dbReference type="InterPro" id="IPR027417">
    <property type="entry name" value="P-loop_NTPase"/>
</dbReference>
<reference evidence="9 11" key="1">
    <citation type="journal article" date="2016" name="Front. Microbiol.">
        <title>Comprehensive Phylogenetic Analysis of Bovine Non-aureus Staphylococci Species Based on Whole-Genome Sequencing.</title>
        <authorList>
            <person name="Naushad S."/>
            <person name="Barkema H.W."/>
            <person name="Luby C."/>
            <person name="Condas L.A."/>
            <person name="Nobrega D.B."/>
            <person name="Carson D.A."/>
            <person name="De Buck J."/>
        </authorList>
    </citation>
    <scope>NUCLEOTIDE SEQUENCE [LARGE SCALE GENOMIC DNA]</scope>
    <source>
        <strain evidence="9 11">SNUC 2204</strain>
    </source>
</reference>
<feature type="domain" description="Helicase ATP-binding" evidence="7">
    <location>
        <begin position="23"/>
        <end position="190"/>
    </location>
</feature>
<dbReference type="Pfam" id="PF16124">
    <property type="entry name" value="RecQ_Zn_bind"/>
    <property type="match status" value="1"/>
</dbReference>
<evidence type="ECO:0000313" key="9">
    <source>
        <dbReference type="EMBL" id="PTI29329.1"/>
    </source>
</evidence>
<accession>A0A2T4PSI2</accession>
<evidence type="ECO:0000313" key="10">
    <source>
        <dbReference type="EMBL" id="QRO84738.1"/>
    </source>
</evidence>
<evidence type="ECO:0000259" key="7">
    <source>
        <dbReference type="PROSITE" id="PS51192"/>
    </source>
</evidence>
<evidence type="ECO:0000259" key="8">
    <source>
        <dbReference type="PROSITE" id="PS51194"/>
    </source>
</evidence>
<evidence type="ECO:0000256" key="1">
    <source>
        <dbReference type="ARBA" id="ARBA00022741"/>
    </source>
</evidence>
<dbReference type="GO" id="GO:0009378">
    <property type="term" value="F:four-way junction helicase activity"/>
    <property type="evidence" value="ECO:0007669"/>
    <property type="project" value="TreeGrafter"/>
</dbReference>
<sequence length="457" mass="53195">MLHSKLKQYFGYETFRNGQEETVQNILDGHDVLSILSTGAGKSLCYQLPAYITGGRVLIISPLISLMDDQVVQMKLNGEKNAVAIHSALSIDEKRDIFKSLSQYQFIFCSPEFIYEEHNFKHFKSIDFKYIVLDEAHCLSEWGFDFRPHYALISKVTQYFNHAQVIALTATLTDKMVEDIQEITKRTFKIHKEGLNRSNIMYHHFNFESEEEKDKFLLNEIKESGPTIIYVSSKKKCHELADIIYKEGYLTGIYHGDLDYQERTTVQTQFINNDIKIIVATSAFGMGINKQDVRTVIHYHLPTSPSKYVQEVGRAGRDGEPSQALSLFTSRDLLILNHLAHDHGIDLDMLNLYEQGYQLNEEVTTNIKFLLELYPFEQLKDKIQAEQDQKLAAFHYMKNYIQSNYCRRSYLMQYFNESVNQKDKCCDNCNNVKLLKLPNIKEVKRRISYQNRLNAIF</sequence>